<dbReference type="Pfam" id="PF01494">
    <property type="entry name" value="FAD_binding_3"/>
    <property type="match status" value="1"/>
</dbReference>
<dbReference type="GO" id="GO:0071949">
    <property type="term" value="F:FAD binding"/>
    <property type="evidence" value="ECO:0007669"/>
    <property type="project" value="InterPro"/>
</dbReference>
<dbReference type="GO" id="GO:0070189">
    <property type="term" value="P:kynurenine metabolic process"/>
    <property type="evidence" value="ECO:0007669"/>
    <property type="project" value="TreeGrafter"/>
</dbReference>
<evidence type="ECO:0000256" key="4">
    <source>
        <dbReference type="ARBA" id="ARBA00022787"/>
    </source>
</evidence>
<dbReference type="VEuPathDB" id="FungiDB:An07g09110"/>
<comment type="similarity">
    <text evidence="12">Belongs to the aromatic-ring hydroxylase family. KMO subfamily.</text>
</comment>
<feature type="region of interest" description="Disordered" evidence="13">
    <location>
        <begin position="488"/>
        <end position="529"/>
    </location>
</feature>
<organism evidence="15 16">
    <name type="scientific">Aspergillus niger</name>
    <dbReference type="NCBI Taxonomy" id="5061"/>
    <lineage>
        <taxon>Eukaryota</taxon>
        <taxon>Fungi</taxon>
        <taxon>Dikarya</taxon>
        <taxon>Ascomycota</taxon>
        <taxon>Pezizomycotina</taxon>
        <taxon>Eurotiomycetes</taxon>
        <taxon>Eurotiomycetidae</taxon>
        <taxon>Eurotiales</taxon>
        <taxon>Aspergillaceae</taxon>
        <taxon>Aspergillus</taxon>
        <taxon>Aspergillus subgen. Circumdati</taxon>
    </lineage>
</organism>
<name>A0A505I9X2_ASPNG</name>
<evidence type="ECO:0000256" key="10">
    <source>
        <dbReference type="ARBA" id="ARBA00023136"/>
    </source>
</evidence>
<dbReference type="UniPathway" id="UPA00253">
    <property type="reaction ID" value="UER00328"/>
</dbReference>
<feature type="domain" description="FAD-binding" evidence="14">
    <location>
        <begin position="10"/>
        <end position="352"/>
    </location>
</feature>
<dbReference type="GO" id="GO:0004502">
    <property type="term" value="F:kynurenine 3-monooxygenase activity"/>
    <property type="evidence" value="ECO:0007669"/>
    <property type="project" value="UniProtKB-UniRule"/>
</dbReference>
<dbReference type="InterPro" id="IPR027545">
    <property type="entry name" value="Kynurenine_monooxygenase"/>
</dbReference>
<feature type="compositionally biased region" description="Polar residues" evidence="13">
    <location>
        <begin position="515"/>
        <end position="529"/>
    </location>
</feature>
<comment type="function">
    <text evidence="12">Catalyzes the hydroxylation of L-kynurenine (L-Kyn) to form 3-hydroxy-L-kynurenine (L-3OHKyn). Required for synthesis of quinolinic acid.</text>
</comment>
<reference evidence="16" key="1">
    <citation type="submission" date="2018-10" db="EMBL/GenBank/DDBJ databases">
        <title>FDA dAtabase for Regulatory Grade micrObial Sequences (FDA-ARGOS): Supporting development and validation of Infectious Disease Dx tests.</title>
        <authorList>
            <person name="Kerrigan L."/>
            <person name="Tallon L."/>
            <person name="Sadzewicz L."/>
            <person name="Sengamalay N."/>
            <person name="Ott S."/>
            <person name="Godinez A."/>
            <person name="Nagaraj S."/>
            <person name="Vavikolanu K."/>
            <person name="Nadendla S."/>
            <person name="George J."/>
            <person name="Sichtig H."/>
        </authorList>
    </citation>
    <scope>NUCLEOTIDE SEQUENCE [LARGE SCALE GENOMIC DNA]</scope>
    <source>
        <strain evidence="16">FDAARGOS_311</strain>
    </source>
</reference>
<comment type="catalytic activity">
    <reaction evidence="11 12">
        <text>L-kynurenine + NADPH + O2 + H(+) = 3-hydroxy-L-kynurenine + NADP(+) + H2O</text>
        <dbReference type="Rhea" id="RHEA:20545"/>
        <dbReference type="ChEBI" id="CHEBI:15377"/>
        <dbReference type="ChEBI" id="CHEBI:15378"/>
        <dbReference type="ChEBI" id="CHEBI:15379"/>
        <dbReference type="ChEBI" id="CHEBI:57783"/>
        <dbReference type="ChEBI" id="CHEBI:57959"/>
        <dbReference type="ChEBI" id="CHEBI:58125"/>
        <dbReference type="ChEBI" id="CHEBI:58349"/>
        <dbReference type="EC" id="1.14.13.9"/>
    </reaction>
</comment>
<dbReference type="EC" id="1.14.13.9" evidence="12"/>
<dbReference type="FunFam" id="3.50.50.60:FF:000129">
    <property type="entry name" value="Kynurenine 3-monooxygenase"/>
    <property type="match status" value="1"/>
</dbReference>
<keyword evidence="9 12" id="KW-0496">Mitochondrion</keyword>
<dbReference type="PANTHER" id="PTHR46028">
    <property type="entry name" value="KYNURENINE 3-MONOOXYGENASE"/>
    <property type="match status" value="1"/>
</dbReference>
<dbReference type="PANTHER" id="PTHR46028:SF2">
    <property type="entry name" value="KYNURENINE 3-MONOOXYGENASE"/>
    <property type="match status" value="1"/>
</dbReference>
<dbReference type="Gene3D" id="3.50.50.60">
    <property type="entry name" value="FAD/NAD(P)-binding domain"/>
    <property type="match status" value="1"/>
</dbReference>
<evidence type="ECO:0000313" key="16">
    <source>
        <dbReference type="Proteomes" id="UP000197666"/>
    </source>
</evidence>
<comment type="caution">
    <text evidence="15">The sequence shown here is derived from an EMBL/GenBank/DDBJ whole genome shotgun (WGS) entry which is preliminary data.</text>
</comment>
<dbReference type="GO" id="GO:0043420">
    <property type="term" value="P:anthranilate metabolic process"/>
    <property type="evidence" value="ECO:0007669"/>
    <property type="project" value="UniProtKB-UniRule"/>
</dbReference>
<dbReference type="Proteomes" id="UP000197666">
    <property type="component" value="Unassembled WGS sequence"/>
</dbReference>
<evidence type="ECO:0000313" key="15">
    <source>
        <dbReference type="EMBL" id="TPR08294.1"/>
    </source>
</evidence>
<dbReference type="VEuPathDB" id="FungiDB:ASPNIDRAFT2_1184382"/>
<keyword evidence="5 12" id="KW-0274">FAD</keyword>
<keyword evidence="7 12" id="KW-0560">Oxidoreductase</keyword>
<proteinExistence type="inferred from homology"/>
<evidence type="ECO:0000256" key="13">
    <source>
        <dbReference type="SAM" id="MobiDB-lite"/>
    </source>
</evidence>
<evidence type="ECO:0000256" key="2">
    <source>
        <dbReference type="ARBA" id="ARBA00022630"/>
    </source>
</evidence>
<feature type="compositionally biased region" description="Low complexity" evidence="13">
    <location>
        <begin position="501"/>
        <end position="514"/>
    </location>
</feature>
<dbReference type="PRINTS" id="PR00420">
    <property type="entry name" value="RNGMNOXGNASE"/>
</dbReference>
<keyword evidence="2 12" id="KW-0285">Flavoprotein</keyword>
<evidence type="ECO:0000256" key="1">
    <source>
        <dbReference type="ARBA" id="ARBA00001974"/>
    </source>
</evidence>
<keyword evidence="3 12" id="KW-0662">Pyridine nucleotide biosynthesis</keyword>
<evidence type="ECO:0000256" key="11">
    <source>
        <dbReference type="ARBA" id="ARBA00047818"/>
    </source>
</evidence>
<evidence type="ECO:0000256" key="3">
    <source>
        <dbReference type="ARBA" id="ARBA00022642"/>
    </source>
</evidence>
<evidence type="ECO:0000259" key="14">
    <source>
        <dbReference type="Pfam" id="PF01494"/>
    </source>
</evidence>
<evidence type="ECO:0000256" key="6">
    <source>
        <dbReference type="ARBA" id="ARBA00022857"/>
    </source>
</evidence>
<evidence type="ECO:0000256" key="7">
    <source>
        <dbReference type="ARBA" id="ARBA00023002"/>
    </source>
</evidence>
<dbReference type="SUPFAM" id="SSF51905">
    <property type="entry name" value="FAD/NAD(P)-binding domain"/>
    <property type="match status" value="1"/>
</dbReference>
<dbReference type="InterPro" id="IPR002938">
    <property type="entry name" value="FAD-bd"/>
</dbReference>
<dbReference type="HAMAP" id="MF_01971">
    <property type="entry name" value="Kynurenine_monooxygenase"/>
    <property type="match status" value="1"/>
</dbReference>
<dbReference type="EMBL" id="NKJJ02000007">
    <property type="protein sequence ID" value="TPR08294.1"/>
    <property type="molecule type" value="Genomic_DNA"/>
</dbReference>
<accession>A0A505I9X2</accession>
<dbReference type="GO" id="GO:0034354">
    <property type="term" value="P:'de novo' NAD+ biosynthetic process from L-tryptophan"/>
    <property type="evidence" value="ECO:0007669"/>
    <property type="project" value="UniProtKB-UniRule"/>
</dbReference>
<keyword evidence="4 12" id="KW-1000">Mitochondrion outer membrane</keyword>
<dbReference type="GO" id="GO:0005741">
    <property type="term" value="C:mitochondrial outer membrane"/>
    <property type="evidence" value="ECO:0007669"/>
    <property type="project" value="UniProtKB-SubCell"/>
</dbReference>
<keyword evidence="10 12" id="KW-0472">Membrane</keyword>
<dbReference type="AlphaFoldDB" id="A0A505I9X2"/>
<evidence type="ECO:0000256" key="9">
    <source>
        <dbReference type="ARBA" id="ARBA00023128"/>
    </source>
</evidence>
<evidence type="ECO:0000256" key="8">
    <source>
        <dbReference type="ARBA" id="ARBA00023033"/>
    </source>
</evidence>
<protein>
    <recommendedName>
        <fullName evidence="12">Kynurenine 3-monooxygenase</fullName>
        <ecNumber evidence="12">1.14.13.9</ecNumber>
    </recommendedName>
    <alternativeName>
        <fullName evidence="12">Biosynthesis of nicotinic acid protein 4</fullName>
    </alternativeName>
    <alternativeName>
        <fullName evidence="12">Kynurenine 3-hydroxylase</fullName>
    </alternativeName>
</protein>
<evidence type="ECO:0000256" key="12">
    <source>
        <dbReference type="HAMAP-Rule" id="MF_03018"/>
    </source>
</evidence>
<dbReference type="GO" id="GO:0006569">
    <property type="term" value="P:L-tryptophan catabolic process"/>
    <property type="evidence" value="ECO:0007669"/>
    <property type="project" value="UniProtKB-UniRule"/>
</dbReference>
<comment type="pathway">
    <text evidence="12">Cofactor biosynthesis; NAD(+) biosynthesis; quinolinate from L-kynurenine: step 1/3.</text>
</comment>
<evidence type="ECO:0000256" key="5">
    <source>
        <dbReference type="ARBA" id="ARBA00022827"/>
    </source>
</evidence>
<sequence>MAEPSAGRQKVVIVGAGPVGSLAALYAAARGDDVEMYELRGDLRDPNTIPLNFTKSINLALSERGITAMRQANREELIDRVLADAIPMHGRMIHGRSDGKLWEAAQTYDVHGRAINAVDRGTLNNALLDELSRTPNVKMFFNHKLTGADFRTNRAWLERRTPGTASTPESVTEIEITFDYLIGADGAHSASRYHMMKFARVDYQQEYIDALWCEFRIPPSPETGDFQISPNHLHIWPGKEFMFIALPSADKSFTCTLFAPAWHYEKLEKSSPQDLVTSFDYNFPGVCPNLITPEALAEQFTENPHLPLISLKCKPHHFGSSVVIVGDAAHAVLPFYGQGLNAGLEDIRVLFSFMDQYGVYDDFISPTPEARASARAAALQAYTNQRTADTWAINDLSKQNYLEMRWGVKSPVYKLRKMVEETLDHYVPSLGWQTQYSRTGEVVRCRWAELGTGVGDDWGWGVDEVAGEVVIGSCVEDSVWKKLREFHEDQHEHHQKPTPKPSASSKLSSKTTPSCPFNSAATSTESPNYASSLHNQLSVAPFVSLHCNQEETIPPSPHIHYQPTLPYELHDVGPPSWFEDYRVYH</sequence>
<comment type="subcellular location">
    <subcellularLocation>
        <location evidence="12">Mitochondrion outer membrane</location>
    </subcellularLocation>
</comment>
<dbReference type="VEuPathDB" id="FungiDB:M747DRAFT_299523"/>
<dbReference type="GO" id="GO:0019805">
    <property type="term" value="P:quinolinate biosynthetic process"/>
    <property type="evidence" value="ECO:0007669"/>
    <property type="project" value="UniProtKB-UniRule"/>
</dbReference>
<dbReference type="VEuPathDB" id="FungiDB:ATCC64974_49690"/>
<dbReference type="InterPro" id="IPR036188">
    <property type="entry name" value="FAD/NAD-bd_sf"/>
</dbReference>
<gene>
    <name evidence="12" type="primary">BNA4</name>
    <name evidence="15" type="ORF">CAN33_0018120</name>
</gene>
<keyword evidence="8 12" id="KW-0503">Monooxygenase</keyword>
<comment type="cofactor">
    <cofactor evidence="1 12">
        <name>FAD</name>
        <dbReference type="ChEBI" id="CHEBI:57692"/>
    </cofactor>
</comment>
<keyword evidence="6 12" id="KW-0521">NADP</keyword>